<dbReference type="EMBL" id="JAADJU010000001">
    <property type="protein sequence ID" value="NMP25478.1"/>
    <property type="molecule type" value="Genomic_DNA"/>
</dbReference>
<dbReference type="PROSITE" id="PS51000">
    <property type="entry name" value="HTH_DEOR_2"/>
    <property type="match status" value="1"/>
</dbReference>
<keyword evidence="6" id="KW-1185">Reference proteome</keyword>
<dbReference type="Proteomes" id="UP000585363">
    <property type="component" value="Unassembled WGS sequence"/>
</dbReference>
<organism evidence="5 6">
    <name type="scientific">Rouxiella aceris</name>
    <dbReference type="NCBI Taxonomy" id="2703884"/>
    <lineage>
        <taxon>Bacteria</taxon>
        <taxon>Pseudomonadati</taxon>
        <taxon>Pseudomonadota</taxon>
        <taxon>Gammaproteobacteria</taxon>
        <taxon>Enterobacterales</taxon>
        <taxon>Yersiniaceae</taxon>
        <taxon>Rouxiella</taxon>
    </lineage>
</organism>
<dbReference type="PRINTS" id="PR00037">
    <property type="entry name" value="HTHLACR"/>
</dbReference>
<dbReference type="PANTHER" id="PTHR30363">
    <property type="entry name" value="HTH-TYPE TRANSCRIPTIONAL REGULATOR SRLR-RELATED"/>
    <property type="match status" value="1"/>
</dbReference>
<dbReference type="GO" id="GO:0003677">
    <property type="term" value="F:DNA binding"/>
    <property type="evidence" value="ECO:0007669"/>
    <property type="project" value="UniProtKB-KW"/>
</dbReference>
<name>A0A848MB57_9GAMM</name>
<protein>
    <submittedName>
        <fullName evidence="5">DeoR/GlpR transcriptional regulator</fullName>
    </submittedName>
</protein>
<dbReference type="InterPro" id="IPR036388">
    <property type="entry name" value="WH-like_DNA-bd_sf"/>
</dbReference>
<dbReference type="RefSeq" id="WP_169401174.1">
    <property type="nucleotide sequence ID" value="NZ_JAADJU010000001.1"/>
</dbReference>
<dbReference type="PROSITE" id="PS00894">
    <property type="entry name" value="HTH_DEOR_1"/>
    <property type="match status" value="1"/>
</dbReference>
<evidence type="ECO:0000256" key="1">
    <source>
        <dbReference type="ARBA" id="ARBA00023015"/>
    </source>
</evidence>
<dbReference type="InterPro" id="IPR036390">
    <property type="entry name" value="WH_DNA-bd_sf"/>
</dbReference>
<evidence type="ECO:0000256" key="2">
    <source>
        <dbReference type="ARBA" id="ARBA00023125"/>
    </source>
</evidence>
<accession>A0A848MB57</accession>
<evidence type="ECO:0000313" key="6">
    <source>
        <dbReference type="Proteomes" id="UP000585363"/>
    </source>
</evidence>
<dbReference type="AlphaFoldDB" id="A0A848MB57"/>
<dbReference type="InterPro" id="IPR014036">
    <property type="entry name" value="DeoR-like_C"/>
</dbReference>
<dbReference type="Gene3D" id="1.10.10.10">
    <property type="entry name" value="Winged helix-like DNA-binding domain superfamily/Winged helix DNA-binding domain"/>
    <property type="match status" value="1"/>
</dbReference>
<dbReference type="SUPFAM" id="SSF100950">
    <property type="entry name" value="NagB/RpiA/CoA transferase-like"/>
    <property type="match status" value="1"/>
</dbReference>
<evidence type="ECO:0000259" key="4">
    <source>
        <dbReference type="PROSITE" id="PS51000"/>
    </source>
</evidence>
<keyword evidence="2" id="KW-0238">DNA-binding</keyword>
<proteinExistence type="predicted"/>
<dbReference type="InterPro" id="IPR050313">
    <property type="entry name" value="Carb_Metab_HTH_regulators"/>
</dbReference>
<evidence type="ECO:0000256" key="3">
    <source>
        <dbReference type="ARBA" id="ARBA00023163"/>
    </source>
</evidence>
<reference evidence="5 6" key="2">
    <citation type="submission" date="2020-06" db="EMBL/GenBank/DDBJ databases">
        <title>Polyphasic characterization of a Rahnella strain isolated from tree sap.</title>
        <authorList>
            <person name="Kim I.S."/>
        </authorList>
    </citation>
    <scope>NUCLEOTIDE SEQUENCE [LARGE SCALE GENOMIC DNA]</scope>
    <source>
        <strain evidence="5 6">SAP-1</strain>
    </source>
</reference>
<dbReference type="SMART" id="SM01134">
    <property type="entry name" value="DeoRC"/>
    <property type="match status" value="1"/>
</dbReference>
<keyword evidence="3" id="KW-0804">Transcription</keyword>
<evidence type="ECO:0000313" key="5">
    <source>
        <dbReference type="EMBL" id="NMP25478.1"/>
    </source>
</evidence>
<dbReference type="InterPro" id="IPR037171">
    <property type="entry name" value="NagB/RpiA_transferase-like"/>
</dbReference>
<keyword evidence="1" id="KW-0805">Transcription regulation</keyword>
<dbReference type="GO" id="GO:0003700">
    <property type="term" value="F:DNA-binding transcription factor activity"/>
    <property type="evidence" value="ECO:0007669"/>
    <property type="project" value="InterPro"/>
</dbReference>
<feature type="domain" description="HTH deoR-type" evidence="4">
    <location>
        <begin position="3"/>
        <end position="58"/>
    </location>
</feature>
<dbReference type="PANTHER" id="PTHR30363:SF44">
    <property type="entry name" value="AGA OPERON TRANSCRIPTIONAL REPRESSOR-RELATED"/>
    <property type="match status" value="1"/>
</dbReference>
<gene>
    <name evidence="5" type="ORF">GW590_01080</name>
</gene>
<dbReference type="InterPro" id="IPR018356">
    <property type="entry name" value="Tscrpt_reg_HTH_DeoR_CS"/>
</dbReference>
<sequence>MLPVERHRFITEVLSQRGRVLVQEVAELCQISLETARRDLTLLEKRGLLLRSHGGAVFVNQHEIEKHYVPAIEQGESFRDRSNQAPDQKTRIAKRALALINPGDCLLLDSSSTSWFLARQLPDIQLVVLTNSLHIIQTLAAKANVKTIGLGGEYSAKYEDFIGVLAEKLLTEFVINKLFFSCHGISHEGGIRESNEHHARLKQQMLLSSEHKILLADSSKFGRRSFARICHYREIDTLITDTLEDEEFRQELAWSNVNVIEVAPVKHKQVSLKTQRGDPFSTS</sequence>
<reference evidence="5 6" key="1">
    <citation type="submission" date="2020-01" db="EMBL/GenBank/DDBJ databases">
        <authorList>
            <person name="Lee S.D."/>
        </authorList>
    </citation>
    <scope>NUCLEOTIDE SEQUENCE [LARGE SCALE GENOMIC DNA]</scope>
    <source>
        <strain evidence="5 6">SAP-1</strain>
    </source>
</reference>
<dbReference type="SMART" id="SM00420">
    <property type="entry name" value="HTH_DEOR"/>
    <property type="match status" value="1"/>
</dbReference>
<dbReference type="Pfam" id="PF00455">
    <property type="entry name" value="DeoRC"/>
    <property type="match status" value="1"/>
</dbReference>
<dbReference type="Pfam" id="PF08220">
    <property type="entry name" value="HTH_DeoR"/>
    <property type="match status" value="1"/>
</dbReference>
<comment type="caution">
    <text evidence="5">The sequence shown here is derived from an EMBL/GenBank/DDBJ whole genome shotgun (WGS) entry which is preliminary data.</text>
</comment>
<dbReference type="SUPFAM" id="SSF46785">
    <property type="entry name" value="Winged helix' DNA-binding domain"/>
    <property type="match status" value="1"/>
</dbReference>
<dbReference type="InterPro" id="IPR001034">
    <property type="entry name" value="DeoR_HTH"/>
</dbReference>